<dbReference type="InterPro" id="IPR037523">
    <property type="entry name" value="VOC_core"/>
</dbReference>
<dbReference type="Proteomes" id="UP000249260">
    <property type="component" value="Unassembled WGS sequence"/>
</dbReference>
<gene>
    <name evidence="2" type="ORF">DL346_01420</name>
</gene>
<evidence type="ECO:0000313" key="3">
    <source>
        <dbReference type="Proteomes" id="UP000249260"/>
    </source>
</evidence>
<dbReference type="Pfam" id="PF00903">
    <property type="entry name" value="Glyoxalase"/>
    <property type="match status" value="1"/>
</dbReference>
<keyword evidence="3" id="KW-1185">Reference proteome</keyword>
<dbReference type="AlphaFoldDB" id="A0A328U315"/>
<feature type="domain" description="VOC" evidence="1">
    <location>
        <begin position="2"/>
        <end position="121"/>
    </location>
</feature>
<dbReference type="InterPro" id="IPR029068">
    <property type="entry name" value="Glyas_Bleomycin-R_OHBP_Dase"/>
</dbReference>
<sequence length="122" mass="14054">MKITGVIPQLRTMNLESSIRFYTTRIGLELAFRYEDFYAGIRANNQVFHLKSVCEQDPSIAYTKEGEHFHLYLQTDDAAALAETLKARGVHLIKDVHETQWSTKEFVIEDDQGHTIYFGEAL</sequence>
<reference evidence="2 3" key="1">
    <citation type="submission" date="2018-06" db="EMBL/GenBank/DDBJ databases">
        <title>Paenibacillus montanisoli sp. nov., isolated from mountain area soil.</title>
        <authorList>
            <person name="Wu M."/>
        </authorList>
    </citation>
    <scope>NUCLEOTIDE SEQUENCE [LARGE SCALE GENOMIC DNA]</scope>
    <source>
        <strain evidence="2 3">RA17</strain>
    </source>
</reference>
<dbReference type="PROSITE" id="PS51819">
    <property type="entry name" value="VOC"/>
    <property type="match status" value="1"/>
</dbReference>
<dbReference type="SUPFAM" id="SSF54593">
    <property type="entry name" value="Glyoxalase/Bleomycin resistance protein/Dihydroxybiphenyl dioxygenase"/>
    <property type="match status" value="1"/>
</dbReference>
<proteinExistence type="predicted"/>
<protein>
    <recommendedName>
        <fullName evidence="1">VOC domain-containing protein</fullName>
    </recommendedName>
</protein>
<dbReference type="EMBL" id="QLUW01000001">
    <property type="protein sequence ID" value="RAP77188.1"/>
    <property type="molecule type" value="Genomic_DNA"/>
</dbReference>
<dbReference type="RefSeq" id="WP_112880293.1">
    <property type="nucleotide sequence ID" value="NZ_QLUW01000001.1"/>
</dbReference>
<evidence type="ECO:0000313" key="2">
    <source>
        <dbReference type="EMBL" id="RAP77188.1"/>
    </source>
</evidence>
<accession>A0A328U315</accession>
<comment type="caution">
    <text evidence="2">The sequence shown here is derived from an EMBL/GenBank/DDBJ whole genome shotgun (WGS) entry which is preliminary data.</text>
</comment>
<dbReference type="Gene3D" id="3.10.180.10">
    <property type="entry name" value="2,3-Dihydroxybiphenyl 1,2-Dioxygenase, domain 1"/>
    <property type="match status" value="1"/>
</dbReference>
<dbReference type="InterPro" id="IPR004360">
    <property type="entry name" value="Glyas_Fos-R_dOase_dom"/>
</dbReference>
<organism evidence="2 3">
    <name type="scientific">Paenibacillus montanisoli</name>
    <dbReference type="NCBI Taxonomy" id="2081970"/>
    <lineage>
        <taxon>Bacteria</taxon>
        <taxon>Bacillati</taxon>
        <taxon>Bacillota</taxon>
        <taxon>Bacilli</taxon>
        <taxon>Bacillales</taxon>
        <taxon>Paenibacillaceae</taxon>
        <taxon>Paenibacillus</taxon>
    </lineage>
</organism>
<dbReference type="OrthoDB" id="582242at2"/>
<evidence type="ECO:0000259" key="1">
    <source>
        <dbReference type="PROSITE" id="PS51819"/>
    </source>
</evidence>
<name>A0A328U315_9BACL</name>